<reference evidence="1" key="1">
    <citation type="journal article" date="2022" name="bioRxiv">
        <title>Sequencing and chromosome-scale assembly of the giantPleurodeles waltlgenome.</title>
        <authorList>
            <person name="Brown T."/>
            <person name="Elewa A."/>
            <person name="Iarovenko S."/>
            <person name="Subramanian E."/>
            <person name="Araus A.J."/>
            <person name="Petzold A."/>
            <person name="Susuki M."/>
            <person name="Suzuki K.-i.T."/>
            <person name="Hayashi T."/>
            <person name="Toyoda A."/>
            <person name="Oliveira C."/>
            <person name="Osipova E."/>
            <person name="Leigh N.D."/>
            <person name="Simon A."/>
            <person name="Yun M.H."/>
        </authorList>
    </citation>
    <scope>NUCLEOTIDE SEQUENCE</scope>
    <source>
        <strain evidence="1">20211129_DDA</strain>
        <tissue evidence="1">Liver</tissue>
    </source>
</reference>
<evidence type="ECO:0000313" key="2">
    <source>
        <dbReference type="Proteomes" id="UP001066276"/>
    </source>
</evidence>
<protein>
    <recommendedName>
        <fullName evidence="3">Reverse transcriptase</fullName>
    </recommendedName>
</protein>
<comment type="caution">
    <text evidence="1">The sequence shown here is derived from an EMBL/GenBank/DDBJ whole genome shotgun (WGS) entry which is preliminary data.</text>
</comment>
<gene>
    <name evidence="1" type="ORF">NDU88_005109</name>
</gene>
<dbReference type="Proteomes" id="UP001066276">
    <property type="component" value="Chromosome 4_1"/>
</dbReference>
<keyword evidence="2" id="KW-1185">Reference proteome</keyword>
<evidence type="ECO:0000313" key="1">
    <source>
        <dbReference type="EMBL" id="KAJ1173272.1"/>
    </source>
</evidence>
<organism evidence="1 2">
    <name type="scientific">Pleurodeles waltl</name>
    <name type="common">Iberian ribbed newt</name>
    <dbReference type="NCBI Taxonomy" id="8319"/>
    <lineage>
        <taxon>Eukaryota</taxon>
        <taxon>Metazoa</taxon>
        <taxon>Chordata</taxon>
        <taxon>Craniata</taxon>
        <taxon>Vertebrata</taxon>
        <taxon>Euteleostomi</taxon>
        <taxon>Amphibia</taxon>
        <taxon>Batrachia</taxon>
        <taxon>Caudata</taxon>
        <taxon>Salamandroidea</taxon>
        <taxon>Salamandridae</taxon>
        <taxon>Pleurodelinae</taxon>
        <taxon>Pleurodeles</taxon>
    </lineage>
</organism>
<proteinExistence type="predicted"/>
<dbReference type="AlphaFoldDB" id="A0AAV7T9I9"/>
<sequence>MAANRARRNALRFSAVEDVKMDGLLFSRSVLQKELGFRPDQIDYLFAFPGVSEWWEDIKIRIRSFFIREGTRVARDRRCRINHLQIRLQNLSKLLEHGFDVQADILLCKQRLSSFYHEFTKGLILRSRVQFLENNETCSRFFFLKARATGKIKDAMMDSHGTTHTTTEGIRDSVHDFYSDLYGPKVSDNATGNFFMQHLQLSLSEENKEVLEGDLVLADLKRPMLSLPKGRSPGSDGIPVEFYATFWDLVGSDLLEVFRCSMREGLLPNSLRGGCIRLIYKKKGDRADVRNWRPISLLNVDFKILSKSLFLRLRPVVSTVVESDQTCGIPGRKISDNLCLVRDVFSGLPRPPTLPYTATEVGFSVHLRRKARTSGSRDHVKACGFG</sequence>
<dbReference type="PANTHER" id="PTHR19446">
    <property type="entry name" value="REVERSE TRANSCRIPTASES"/>
    <property type="match status" value="1"/>
</dbReference>
<evidence type="ECO:0008006" key="3">
    <source>
        <dbReference type="Google" id="ProtNLM"/>
    </source>
</evidence>
<accession>A0AAV7T9I9</accession>
<dbReference type="EMBL" id="JANPWB010000007">
    <property type="protein sequence ID" value="KAJ1173272.1"/>
    <property type="molecule type" value="Genomic_DNA"/>
</dbReference>
<name>A0AAV7T9I9_PLEWA</name>